<dbReference type="EMBL" id="CP118246">
    <property type="protein sequence ID" value="WDR04146.1"/>
    <property type="molecule type" value="Genomic_DNA"/>
</dbReference>
<keyword evidence="3" id="KW-1185">Reference proteome</keyword>
<protein>
    <submittedName>
        <fullName evidence="2">Diacylglycerol kinase family protein</fullName>
    </submittedName>
</protein>
<dbReference type="Gene3D" id="2.60.200.40">
    <property type="match status" value="1"/>
</dbReference>
<evidence type="ECO:0000259" key="1">
    <source>
        <dbReference type="PROSITE" id="PS50146"/>
    </source>
</evidence>
<dbReference type="InterPro" id="IPR001206">
    <property type="entry name" value="Diacylglycerol_kinase_cat_dom"/>
</dbReference>
<dbReference type="RefSeq" id="WP_282220530.1">
    <property type="nucleotide sequence ID" value="NZ_CP118246.1"/>
</dbReference>
<keyword evidence="2" id="KW-0418">Kinase</keyword>
<dbReference type="PROSITE" id="PS50146">
    <property type="entry name" value="DAGK"/>
    <property type="match status" value="1"/>
</dbReference>
<gene>
    <name evidence="2" type="ORF">PSQ19_09200</name>
</gene>
<accession>A0ABY7YS16</accession>
<evidence type="ECO:0000313" key="3">
    <source>
        <dbReference type="Proteomes" id="UP001220530"/>
    </source>
</evidence>
<dbReference type="Pfam" id="PF00781">
    <property type="entry name" value="DAGK_cat"/>
    <property type="match status" value="1"/>
</dbReference>
<dbReference type="Gene3D" id="3.40.50.10330">
    <property type="entry name" value="Probable inorganic polyphosphate/atp-NAD kinase, domain 1"/>
    <property type="match status" value="1"/>
</dbReference>
<dbReference type="InterPro" id="IPR017438">
    <property type="entry name" value="ATP-NAD_kinase_N"/>
</dbReference>
<dbReference type="SUPFAM" id="SSF111331">
    <property type="entry name" value="NAD kinase/diacylglycerol kinase-like"/>
    <property type="match status" value="1"/>
</dbReference>
<sequence length="229" mass="24980">MAFECGKPLAVLPAGTMNMFARALNLPLELEAALEALAGGDVKSIDIATANGRPFVYQFSVGVHARLVRIRETMTYRSRIGKILASVRAIASTVSRPPNFEAEIHYNGTVEKRRASGIAVSNNMLAEGHLPYAEGLDGGVLGVYVAAPMGPWALIKLAFNLMRGHWRESPMVSERVVPELRLTFPRRRGSAKAVIDGELMKLPPETVLKVHHKALRVIAPKPEAVAVRR</sequence>
<proteinExistence type="predicted"/>
<reference evidence="2 3" key="1">
    <citation type="submission" date="2023-02" db="EMBL/GenBank/DDBJ databases">
        <title>Devosia algicola sp. nov., isolated from the phycosphere of marine algae.</title>
        <authorList>
            <person name="Kim J.M."/>
            <person name="Lee J.K."/>
            <person name="Choi B.J."/>
            <person name="Bayburt H."/>
            <person name="Jeon C.O."/>
        </authorList>
    </citation>
    <scope>NUCLEOTIDE SEQUENCE [LARGE SCALE GENOMIC DNA]</scope>
    <source>
        <strain evidence="2 3">G20-9</strain>
    </source>
</reference>
<dbReference type="InterPro" id="IPR016064">
    <property type="entry name" value="NAD/diacylglycerol_kinase_sf"/>
</dbReference>
<organism evidence="2 3">
    <name type="scientific">Devosia algicola</name>
    <dbReference type="NCBI Taxonomy" id="3026418"/>
    <lineage>
        <taxon>Bacteria</taxon>
        <taxon>Pseudomonadati</taxon>
        <taxon>Pseudomonadota</taxon>
        <taxon>Alphaproteobacteria</taxon>
        <taxon>Hyphomicrobiales</taxon>
        <taxon>Devosiaceae</taxon>
        <taxon>Devosia</taxon>
    </lineage>
</organism>
<dbReference type="GO" id="GO:0016301">
    <property type="term" value="F:kinase activity"/>
    <property type="evidence" value="ECO:0007669"/>
    <property type="project" value="UniProtKB-KW"/>
</dbReference>
<name>A0ABY7YS16_9HYPH</name>
<evidence type="ECO:0000313" key="2">
    <source>
        <dbReference type="EMBL" id="WDR04146.1"/>
    </source>
</evidence>
<keyword evidence="2" id="KW-0808">Transferase</keyword>
<feature type="domain" description="DAGKc" evidence="1">
    <location>
        <begin position="1"/>
        <end position="54"/>
    </location>
</feature>
<dbReference type="Proteomes" id="UP001220530">
    <property type="component" value="Chromosome"/>
</dbReference>